<sequence>MNQTIKDAEKLAKRILTHKIRKSLGEYYIFWSTYVVIEGLLYSISSIHSLLIYFLIPLLLIYIAYTSVIFHKAYSKREFLHSSKNRLRDILFTALMLSIIGLWVYTLITLNDFSYYIVSDAVYTTIISIFIYDTARDTGKVRYYDYVAIITFIISMLLGPFNSLFYYLYFFFWIYAGVKSIVESYEGSEDEQ</sequence>
<proteinExistence type="predicted"/>
<organism evidence="3 4">
    <name type="scientific">Sulfurisphaera ohwakuensis</name>
    <dbReference type="NCBI Taxonomy" id="69656"/>
    <lineage>
        <taxon>Archaea</taxon>
        <taxon>Thermoproteota</taxon>
        <taxon>Thermoprotei</taxon>
        <taxon>Sulfolobales</taxon>
        <taxon>Sulfolobaceae</taxon>
        <taxon>Sulfurisphaera</taxon>
    </lineage>
</organism>
<reference evidence="3 4" key="1">
    <citation type="submission" date="2019-10" db="EMBL/GenBank/DDBJ databases">
        <title>Genome Sequences from Six Type Strain Members of the Archaeal Family Sulfolobaceae: Acidianus ambivalens, Acidianus infernus, Metallosphaera prunae, Stygiolobus azoricus, Sulfolobus metallicus, and Sulfurisphaera ohwakuensis.</title>
        <authorList>
            <person name="Counts J.A."/>
            <person name="Kelly R.M."/>
        </authorList>
    </citation>
    <scope>NUCLEOTIDE SEQUENCE [LARGE SCALE GENOMIC DNA]</scope>
    <source>
        <strain evidence="3 4">TA-1</strain>
    </source>
</reference>
<gene>
    <name evidence="3" type="ORF">D1869_14195</name>
    <name evidence="2" type="ORF">HNQ62_002093</name>
</gene>
<evidence type="ECO:0000313" key="5">
    <source>
        <dbReference type="Proteomes" id="UP000582213"/>
    </source>
</evidence>
<dbReference type="Proteomes" id="UP000427373">
    <property type="component" value="Chromosome"/>
</dbReference>
<keyword evidence="1" id="KW-1133">Transmembrane helix</keyword>
<dbReference type="EMBL" id="JACHFY010000013">
    <property type="protein sequence ID" value="MBB5254319.1"/>
    <property type="molecule type" value="Genomic_DNA"/>
</dbReference>
<feature type="transmembrane region" description="Helical" evidence="1">
    <location>
        <begin position="90"/>
        <end position="108"/>
    </location>
</feature>
<dbReference type="Proteomes" id="UP000582213">
    <property type="component" value="Unassembled WGS sequence"/>
</dbReference>
<feature type="transmembrane region" description="Helical" evidence="1">
    <location>
        <begin position="50"/>
        <end position="70"/>
    </location>
</feature>
<keyword evidence="1" id="KW-0812">Transmembrane</keyword>
<dbReference type="AlphaFoldDB" id="A0A650CK42"/>
<evidence type="ECO:0000313" key="3">
    <source>
        <dbReference type="EMBL" id="QGR18210.1"/>
    </source>
</evidence>
<evidence type="ECO:0000256" key="1">
    <source>
        <dbReference type="SAM" id="Phobius"/>
    </source>
</evidence>
<evidence type="ECO:0000313" key="4">
    <source>
        <dbReference type="Proteomes" id="UP000427373"/>
    </source>
</evidence>
<reference evidence="2 5" key="2">
    <citation type="submission" date="2020-08" db="EMBL/GenBank/DDBJ databases">
        <title>Genomic Encyclopedia of Type Strains, Phase IV (KMG-IV): sequencing the most valuable type-strain genomes for metagenomic binning, comparative biology and taxonomic classification.</title>
        <authorList>
            <person name="Goeker M."/>
        </authorList>
    </citation>
    <scope>NUCLEOTIDE SEQUENCE [LARGE SCALE GENOMIC DNA]</scope>
    <source>
        <strain evidence="2 5">DSM 12421</strain>
    </source>
</reference>
<keyword evidence="4" id="KW-1185">Reference proteome</keyword>
<feature type="transmembrane region" description="Helical" evidence="1">
    <location>
        <begin position="144"/>
        <end position="169"/>
    </location>
</feature>
<protein>
    <submittedName>
        <fullName evidence="3">Uncharacterized protein</fullName>
    </submittedName>
</protein>
<accession>A0A650CK42</accession>
<dbReference type="GeneID" id="42802417"/>
<dbReference type="KEGG" id="soh:D1869_14195"/>
<dbReference type="OrthoDB" id="382237at2157"/>
<dbReference type="EMBL" id="CP045484">
    <property type="protein sequence ID" value="QGR18210.1"/>
    <property type="molecule type" value="Genomic_DNA"/>
</dbReference>
<name>A0A650CK42_SULOH</name>
<evidence type="ECO:0000313" key="2">
    <source>
        <dbReference type="EMBL" id="MBB5254319.1"/>
    </source>
</evidence>
<dbReference type="RefSeq" id="WP_156015698.1">
    <property type="nucleotide sequence ID" value="NZ_CP045484.1"/>
</dbReference>
<feature type="transmembrane region" description="Helical" evidence="1">
    <location>
        <begin position="27"/>
        <end position="44"/>
    </location>
</feature>
<keyword evidence="1" id="KW-0472">Membrane</keyword>
<feature type="transmembrane region" description="Helical" evidence="1">
    <location>
        <begin position="114"/>
        <end position="132"/>
    </location>
</feature>